<keyword evidence="2" id="KW-1185">Reference proteome</keyword>
<reference evidence="1" key="1">
    <citation type="submission" date="2021-07" db="EMBL/GenBank/DDBJ databases">
        <title>Complete genome sequence of Crassaminicella sp. 143-21, isolated from a deep-sea hydrothermal vent.</title>
        <authorList>
            <person name="Li X."/>
        </authorList>
    </citation>
    <scope>NUCLEOTIDE SEQUENCE</scope>
    <source>
        <strain evidence="1">143-21</strain>
    </source>
</reference>
<protein>
    <submittedName>
        <fullName evidence="1">Uncharacterized protein</fullName>
    </submittedName>
</protein>
<dbReference type="RefSeq" id="WP_218282205.1">
    <property type="nucleotide sequence ID" value="NZ_CP078093.1"/>
</dbReference>
<sequence>MSDISVNNKDCIYTIGDLCKQDFQQFDLKGKGFAQQLDPWKDPTFVLRINDDLLRAYTRGIIEFYFTNKNFSISELEQVFVNHFYDLFLSKINILWGKESKYKSNDKVFMPPFIKYAIDCIGSRKTYDNDYDTDISEHIPEIQIINPNYIEWTPHSKDDLCYGPPDEECYRKWVYLNNYNQDRIDLRYGSDYSSIEFLFNSFIEEREGNDNVMFGVVDHQIVSITSDASVLDILVATLLGVNGCEFVQQRAGRREEDYFKSYGHILNFHKYYRLMAFSTVPYKFDPYLFNKESNVYY</sequence>
<evidence type="ECO:0000313" key="1">
    <source>
        <dbReference type="EMBL" id="QXM05507.1"/>
    </source>
</evidence>
<organism evidence="1 2">
    <name type="scientific">Crassaminicella indica</name>
    <dbReference type="NCBI Taxonomy" id="2855394"/>
    <lineage>
        <taxon>Bacteria</taxon>
        <taxon>Bacillati</taxon>
        <taxon>Bacillota</taxon>
        <taxon>Clostridia</taxon>
        <taxon>Eubacteriales</taxon>
        <taxon>Clostridiaceae</taxon>
        <taxon>Crassaminicella</taxon>
    </lineage>
</organism>
<proteinExistence type="predicted"/>
<accession>A0ABX8RAP4</accession>
<evidence type="ECO:0000313" key="2">
    <source>
        <dbReference type="Proteomes" id="UP000886818"/>
    </source>
</evidence>
<gene>
    <name evidence="1" type="ORF">KVH43_08980</name>
</gene>
<dbReference type="Proteomes" id="UP000886818">
    <property type="component" value="Chromosome"/>
</dbReference>
<dbReference type="EMBL" id="CP078093">
    <property type="protein sequence ID" value="QXM05507.1"/>
    <property type="molecule type" value="Genomic_DNA"/>
</dbReference>
<name>A0ABX8RAP4_9CLOT</name>